<dbReference type="Proteomes" id="UP000186922">
    <property type="component" value="Unassembled WGS sequence"/>
</dbReference>
<gene>
    <name evidence="1" type="primary">RvY_10447-1</name>
    <name evidence="1" type="synonym">RvY_10447.1</name>
    <name evidence="1" type="ORF">RvY_10447</name>
</gene>
<accession>A0A1D1VH98</accession>
<name>A0A1D1VH98_RAMVA</name>
<proteinExistence type="predicted"/>
<keyword evidence="2" id="KW-1185">Reference proteome</keyword>
<organism evidence="1 2">
    <name type="scientific">Ramazzottius varieornatus</name>
    <name type="common">Water bear</name>
    <name type="synonym">Tardigrade</name>
    <dbReference type="NCBI Taxonomy" id="947166"/>
    <lineage>
        <taxon>Eukaryota</taxon>
        <taxon>Metazoa</taxon>
        <taxon>Ecdysozoa</taxon>
        <taxon>Tardigrada</taxon>
        <taxon>Eutardigrada</taxon>
        <taxon>Parachela</taxon>
        <taxon>Hypsibioidea</taxon>
        <taxon>Ramazzottiidae</taxon>
        <taxon>Ramazzottius</taxon>
    </lineage>
</organism>
<dbReference type="AlphaFoldDB" id="A0A1D1VH98"/>
<protein>
    <submittedName>
        <fullName evidence="1">Uncharacterized protein</fullName>
    </submittedName>
</protein>
<sequence>MITDFPTRDSRSTFSSRGFAGSFRTFFLGFSSSSSLSFREALARSSAFCSYSSRSHFLRWSTGPLSPWDAMVDRAGEVVARQQIAAEVWSRGGRGRINFCGGRRSEKL</sequence>
<evidence type="ECO:0000313" key="1">
    <source>
        <dbReference type="EMBL" id="GAU99442.1"/>
    </source>
</evidence>
<reference evidence="1 2" key="1">
    <citation type="journal article" date="2016" name="Nat. Commun.">
        <title>Extremotolerant tardigrade genome and improved radiotolerance of human cultured cells by tardigrade-unique protein.</title>
        <authorList>
            <person name="Hashimoto T."/>
            <person name="Horikawa D.D."/>
            <person name="Saito Y."/>
            <person name="Kuwahara H."/>
            <person name="Kozuka-Hata H."/>
            <person name="Shin-I T."/>
            <person name="Minakuchi Y."/>
            <person name="Ohishi K."/>
            <person name="Motoyama A."/>
            <person name="Aizu T."/>
            <person name="Enomoto A."/>
            <person name="Kondo K."/>
            <person name="Tanaka S."/>
            <person name="Hara Y."/>
            <person name="Koshikawa S."/>
            <person name="Sagara H."/>
            <person name="Miura T."/>
            <person name="Yokobori S."/>
            <person name="Miyagawa K."/>
            <person name="Suzuki Y."/>
            <person name="Kubo T."/>
            <person name="Oyama M."/>
            <person name="Kohara Y."/>
            <person name="Fujiyama A."/>
            <person name="Arakawa K."/>
            <person name="Katayama T."/>
            <person name="Toyoda A."/>
            <person name="Kunieda T."/>
        </authorList>
    </citation>
    <scope>NUCLEOTIDE SEQUENCE [LARGE SCALE GENOMIC DNA]</scope>
    <source>
        <strain evidence="1 2">YOKOZUNA-1</strain>
    </source>
</reference>
<evidence type="ECO:0000313" key="2">
    <source>
        <dbReference type="Proteomes" id="UP000186922"/>
    </source>
</evidence>
<dbReference type="EMBL" id="BDGG01000005">
    <property type="protein sequence ID" value="GAU99442.1"/>
    <property type="molecule type" value="Genomic_DNA"/>
</dbReference>
<comment type="caution">
    <text evidence="1">The sequence shown here is derived from an EMBL/GenBank/DDBJ whole genome shotgun (WGS) entry which is preliminary data.</text>
</comment>